<dbReference type="Pfam" id="PF00069">
    <property type="entry name" value="Pkinase"/>
    <property type="match status" value="1"/>
</dbReference>
<keyword evidence="3 11" id="KW-0723">Serine/threonine-protein kinase</keyword>
<accession>A0A9P0GHZ1</accession>
<dbReference type="PANTHER" id="PTHR24346">
    <property type="entry name" value="MAP/MICROTUBULE AFFINITY-REGULATING KINASE"/>
    <property type="match status" value="1"/>
</dbReference>
<evidence type="ECO:0000256" key="5">
    <source>
        <dbReference type="ARBA" id="ARBA00022741"/>
    </source>
</evidence>
<evidence type="ECO:0000256" key="8">
    <source>
        <dbReference type="ARBA" id="ARBA00047899"/>
    </source>
</evidence>
<evidence type="ECO:0000256" key="6">
    <source>
        <dbReference type="ARBA" id="ARBA00022777"/>
    </source>
</evidence>
<dbReference type="EMBL" id="OV651820">
    <property type="protein sequence ID" value="CAH1114334.1"/>
    <property type="molecule type" value="Genomic_DNA"/>
</dbReference>
<dbReference type="InterPro" id="IPR008271">
    <property type="entry name" value="Ser/Thr_kinase_AS"/>
</dbReference>
<dbReference type="AlphaFoldDB" id="A0A9P0GHZ1"/>
<dbReference type="PROSITE" id="PS00108">
    <property type="entry name" value="PROTEIN_KINASE_ST"/>
    <property type="match status" value="1"/>
</dbReference>
<evidence type="ECO:0000256" key="9">
    <source>
        <dbReference type="ARBA" id="ARBA00048679"/>
    </source>
</evidence>
<evidence type="ECO:0000256" key="11">
    <source>
        <dbReference type="RuleBase" id="RU000304"/>
    </source>
</evidence>
<gene>
    <name evidence="13" type="ORF">PSYICH_LOCUS14058</name>
</gene>
<comment type="catalytic activity">
    <reaction evidence="9">
        <text>L-seryl-[protein] + ATP = O-phospho-L-seryl-[protein] + ADP + H(+)</text>
        <dbReference type="Rhea" id="RHEA:17989"/>
        <dbReference type="Rhea" id="RHEA-COMP:9863"/>
        <dbReference type="Rhea" id="RHEA-COMP:11604"/>
        <dbReference type="ChEBI" id="CHEBI:15378"/>
        <dbReference type="ChEBI" id="CHEBI:29999"/>
        <dbReference type="ChEBI" id="CHEBI:30616"/>
        <dbReference type="ChEBI" id="CHEBI:83421"/>
        <dbReference type="ChEBI" id="CHEBI:456216"/>
        <dbReference type="EC" id="2.7.11.1"/>
    </reaction>
</comment>
<comment type="catalytic activity">
    <reaction evidence="8">
        <text>L-threonyl-[protein] + ATP = O-phospho-L-threonyl-[protein] + ADP + H(+)</text>
        <dbReference type="Rhea" id="RHEA:46608"/>
        <dbReference type="Rhea" id="RHEA-COMP:11060"/>
        <dbReference type="Rhea" id="RHEA-COMP:11605"/>
        <dbReference type="ChEBI" id="CHEBI:15378"/>
        <dbReference type="ChEBI" id="CHEBI:30013"/>
        <dbReference type="ChEBI" id="CHEBI:30616"/>
        <dbReference type="ChEBI" id="CHEBI:61977"/>
        <dbReference type="ChEBI" id="CHEBI:456216"/>
        <dbReference type="EC" id="2.7.11.1"/>
    </reaction>
</comment>
<dbReference type="Proteomes" id="UP001153636">
    <property type="component" value="Chromosome 8"/>
</dbReference>
<protein>
    <recommendedName>
        <fullName evidence="2">non-specific serine/threonine protein kinase</fullName>
        <ecNumber evidence="2">2.7.11.1</ecNumber>
    </recommendedName>
</protein>
<dbReference type="FunFam" id="1.10.510.10:FF:000301">
    <property type="entry name" value="Serine/threonine-protein kinase Chk1"/>
    <property type="match status" value="1"/>
</dbReference>
<dbReference type="GO" id="GO:0005737">
    <property type="term" value="C:cytoplasm"/>
    <property type="evidence" value="ECO:0007669"/>
    <property type="project" value="TreeGrafter"/>
</dbReference>
<dbReference type="GO" id="GO:0004674">
    <property type="term" value="F:protein serine/threonine kinase activity"/>
    <property type="evidence" value="ECO:0007669"/>
    <property type="project" value="UniProtKB-KW"/>
</dbReference>
<feature type="domain" description="Protein kinase" evidence="12">
    <location>
        <begin position="15"/>
        <end position="271"/>
    </location>
</feature>
<dbReference type="InterPro" id="IPR017441">
    <property type="entry name" value="Protein_kinase_ATP_BS"/>
</dbReference>
<sequence>MSSENATSAFVEDWLCYNNILGEGAYGEVKLLVHKHTQEKIACKIINHKKYKDASAQINREVTIHKLLDHENIVKYFGRRQEPLKEYIFLEYAEGGELFQLIEPDIGMPSASAQLFMKQLLCGVNYLHSKGIAHRDIKPENILISADGILKISDFGLATLFRFKGKERLLDKKCGTKPYLAPEVFQRPYRAQPADIWSCGIVFVAMLTGELPWSDTTEVNPEFAKWKRNMYISDTPWSKLGNTALSLARKVLHCDSKKRLTLEEIERHAWMQFYFGSNTSSDSVDSSSENPAKRCNSMVEAETKHNREAPTVTLSQPVTLFRQSKIMQAMDNIRTTNYFSQPTQNDNLMLQFTQSPITKDNFDSLIKRMTRFYVLTNREKTLESLYSILDSLHLTWSLDVNGALTITTTDSHKNQLIFKVNLLDMDKKLLLDFRLSKGCGLQFKKKFIKLKECLSNIISKND</sequence>
<comment type="similarity">
    <text evidence="1">Belongs to the protein kinase superfamily. CAMK Ser/Thr protein kinase family. NIM1 subfamily.</text>
</comment>
<keyword evidence="7 10" id="KW-0067">ATP-binding</keyword>
<evidence type="ECO:0000259" key="12">
    <source>
        <dbReference type="PROSITE" id="PS50011"/>
    </source>
</evidence>
<dbReference type="GO" id="GO:0005524">
    <property type="term" value="F:ATP binding"/>
    <property type="evidence" value="ECO:0007669"/>
    <property type="project" value="UniProtKB-UniRule"/>
</dbReference>
<dbReference type="SMART" id="SM00220">
    <property type="entry name" value="S_TKc"/>
    <property type="match status" value="1"/>
</dbReference>
<evidence type="ECO:0000256" key="7">
    <source>
        <dbReference type="ARBA" id="ARBA00022840"/>
    </source>
</evidence>
<dbReference type="SUPFAM" id="SSF56112">
    <property type="entry name" value="Protein kinase-like (PK-like)"/>
    <property type="match status" value="1"/>
</dbReference>
<evidence type="ECO:0000313" key="13">
    <source>
        <dbReference type="EMBL" id="CAH1114334.1"/>
    </source>
</evidence>
<dbReference type="PROSITE" id="PS00107">
    <property type="entry name" value="PROTEIN_KINASE_ATP"/>
    <property type="match status" value="1"/>
</dbReference>
<dbReference type="EC" id="2.7.11.1" evidence="2"/>
<evidence type="ECO:0000256" key="2">
    <source>
        <dbReference type="ARBA" id="ARBA00012513"/>
    </source>
</evidence>
<keyword evidence="14" id="KW-1185">Reference proteome</keyword>
<evidence type="ECO:0000256" key="10">
    <source>
        <dbReference type="PROSITE-ProRule" id="PRU10141"/>
    </source>
</evidence>
<dbReference type="Gene3D" id="1.10.510.10">
    <property type="entry name" value="Transferase(Phosphotransferase) domain 1"/>
    <property type="match status" value="1"/>
</dbReference>
<dbReference type="PANTHER" id="PTHR24346:SF107">
    <property type="entry name" value="SERINE_THREONINE-PROTEIN KINASE CHK1"/>
    <property type="match status" value="1"/>
</dbReference>
<feature type="binding site" evidence="10">
    <location>
        <position position="44"/>
    </location>
    <ligand>
        <name>ATP</name>
        <dbReference type="ChEBI" id="CHEBI:30616"/>
    </ligand>
</feature>
<dbReference type="OrthoDB" id="539158at2759"/>
<evidence type="ECO:0000313" key="14">
    <source>
        <dbReference type="Proteomes" id="UP001153636"/>
    </source>
</evidence>
<keyword evidence="6" id="KW-0418">Kinase</keyword>
<keyword evidence="5 10" id="KW-0547">Nucleotide-binding</keyword>
<evidence type="ECO:0000256" key="1">
    <source>
        <dbReference type="ARBA" id="ARBA00010791"/>
    </source>
</evidence>
<reference evidence="13" key="1">
    <citation type="submission" date="2022-01" db="EMBL/GenBank/DDBJ databases">
        <authorList>
            <person name="King R."/>
        </authorList>
    </citation>
    <scope>NUCLEOTIDE SEQUENCE</scope>
</reference>
<evidence type="ECO:0000256" key="3">
    <source>
        <dbReference type="ARBA" id="ARBA00022527"/>
    </source>
</evidence>
<evidence type="ECO:0000256" key="4">
    <source>
        <dbReference type="ARBA" id="ARBA00022679"/>
    </source>
</evidence>
<keyword evidence="4" id="KW-0808">Transferase</keyword>
<proteinExistence type="inferred from homology"/>
<dbReference type="GO" id="GO:0035556">
    <property type="term" value="P:intracellular signal transduction"/>
    <property type="evidence" value="ECO:0007669"/>
    <property type="project" value="TreeGrafter"/>
</dbReference>
<name>A0A9P0GHZ1_9CUCU</name>
<dbReference type="PROSITE" id="PS50011">
    <property type="entry name" value="PROTEIN_KINASE_DOM"/>
    <property type="match status" value="1"/>
</dbReference>
<dbReference type="InterPro" id="IPR000719">
    <property type="entry name" value="Prot_kinase_dom"/>
</dbReference>
<organism evidence="13 14">
    <name type="scientific">Psylliodes chrysocephalus</name>
    <dbReference type="NCBI Taxonomy" id="3402493"/>
    <lineage>
        <taxon>Eukaryota</taxon>
        <taxon>Metazoa</taxon>
        <taxon>Ecdysozoa</taxon>
        <taxon>Arthropoda</taxon>
        <taxon>Hexapoda</taxon>
        <taxon>Insecta</taxon>
        <taxon>Pterygota</taxon>
        <taxon>Neoptera</taxon>
        <taxon>Endopterygota</taxon>
        <taxon>Coleoptera</taxon>
        <taxon>Polyphaga</taxon>
        <taxon>Cucujiformia</taxon>
        <taxon>Chrysomeloidea</taxon>
        <taxon>Chrysomelidae</taxon>
        <taxon>Galerucinae</taxon>
        <taxon>Alticini</taxon>
        <taxon>Psylliodes</taxon>
    </lineage>
</organism>
<dbReference type="InterPro" id="IPR011009">
    <property type="entry name" value="Kinase-like_dom_sf"/>
</dbReference>